<dbReference type="EMBL" id="AAYG02000031">
    <property type="protein sequence ID" value="EDN76369.1"/>
    <property type="molecule type" value="Genomic_DNA"/>
</dbReference>
<organism evidence="2 3">
    <name type="scientific">Mediterraneibacter gnavus (strain ATCC 29149 / DSM 114966 / JCM 6515 / VPI C7-9)</name>
    <name type="common">Ruminococcus gnavus</name>
    <dbReference type="NCBI Taxonomy" id="411470"/>
    <lineage>
        <taxon>Bacteria</taxon>
        <taxon>Bacillati</taxon>
        <taxon>Bacillota</taxon>
        <taxon>Clostridia</taxon>
        <taxon>Lachnospirales</taxon>
        <taxon>Lachnospiraceae</taxon>
        <taxon>Mediterraneibacter</taxon>
    </lineage>
</organism>
<reference evidence="2 3" key="1">
    <citation type="submission" date="2007-04" db="EMBL/GenBank/DDBJ databases">
        <authorList>
            <person name="Fulton L."/>
            <person name="Clifton S."/>
            <person name="Fulton B."/>
            <person name="Xu J."/>
            <person name="Minx P."/>
            <person name="Pepin K.H."/>
            <person name="Johnson M."/>
            <person name="Thiruvilangam P."/>
            <person name="Bhonagiri V."/>
            <person name="Nash W.E."/>
            <person name="Mardis E.R."/>
            <person name="Wilson R.K."/>
        </authorList>
    </citation>
    <scope>NUCLEOTIDE SEQUENCE [LARGE SCALE GENOMIC DNA]</scope>
    <source>
        <strain evidence="2 3">ATCC 29149</strain>
    </source>
</reference>
<dbReference type="PROSITE" id="PS51257">
    <property type="entry name" value="PROKAR_LIPOPROTEIN"/>
    <property type="match status" value="1"/>
</dbReference>
<sequence length="36" mass="4399">MVFRFFYYIPLPTRFQVIFNFIFAISILFSCILALF</sequence>
<dbReference type="AlphaFoldDB" id="A7B7A7"/>
<evidence type="ECO:0000256" key="1">
    <source>
        <dbReference type="SAM" id="Phobius"/>
    </source>
</evidence>
<proteinExistence type="predicted"/>
<keyword evidence="1" id="KW-1133">Transmembrane helix</keyword>
<evidence type="ECO:0000313" key="2">
    <source>
        <dbReference type="EMBL" id="EDN76369.1"/>
    </source>
</evidence>
<accession>A7B7A7</accession>
<dbReference type="Proteomes" id="UP000004410">
    <property type="component" value="Unassembled WGS sequence"/>
</dbReference>
<keyword evidence="1" id="KW-0472">Membrane</keyword>
<evidence type="ECO:0000313" key="3">
    <source>
        <dbReference type="Proteomes" id="UP000004410"/>
    </source>
</evidence>
<dbReference type="PaxDb" id="411470-RUMGNA_03473"/>
<reference evidence="2 3" key="2">
    <citation type="submission" date="2007-06" db="EMBL/GenBank/DDBJ databases">
        <title>Draft genome sequence of Ruminococcus gnavus (ATCC 29149).</title>
        <authorList>
            <person name="Sudarsanam P."/>
            <person name="Ley R."/>
            <person name="Guruge J."/>
            <person name="Turnbaugh P.J."/>
            <person name="Mahowald M."/>
            <person name="Liep D."/>
            <person name="Gordon J."/>
        </authorList>
    </citation>
    <scope>NUCLEOTIDE SEQUENCE [LARGE SCALE GENOMIC DNA]</scope>
    <source>
        <strain evidence="2 3">ATCC 29149</strain>
    </source>
</reference>
<protein>
    <submittedName>
        <fullName evidence="2">Uncharacterized protein</fullName>
    </submittedName>
</protein>
<gene>
    <name evidence="2" type="ORF">RUMGNA_03473</name>
</gene>
<feature type="transmembrane region" description="Helical" evidence="1">
    <location>
        <begin position="15"/>
        <end position="35"/>
    </location>
</feature>
<keyword evidence="1" id="KW-0812">Transmembrane</keyword>
<name>A7B7A7_MEDG7</name>
<comment type="caution">
    <text evidence="2">The sequence shown here is derived from an EMBL/GenBank/DDBJ whole genome shotgun (WGS) entry which is preliminary data.</text>
</comment>